<dbReference type="InterPro" id="IPR000073">
    <property type="entry name" value="AB_hydrolase_1"/>
</dbReference>
<sequence>MAGIATAAAAALGAVGFVIARKVTAPVGSRRFDLVVREVDDSGERPIVVIDRTAQTVTPGRFNLILYDGAWVQLGETVVDRGMLVGREIVGEPGSESLKPGVRASWSGMYFETPADAGLDGVGVAVRTEGGLAPAWLIEPTRGQSDAWAIHIHGLGGTRAGMLRGVQVAADAGLPSLVVTYRNDSEGPEAGWKRSTLGATEADDVDAAIRYALEQGARRVILFGWSMGGAIALELATRAGALGHVAGLVLESPVLDWVETIKENCARAGLPRWVGGLAVPWLDSPTLARLLGLPAAVDTARFDWIDRAHELQVPTLVLHGTRDTSVPFALTTKFAAGVPAAVRVEDFDADHTMTWNADPDRWRAIVADWIAGLE</sequence>
<dbReference type="SUPFAM" id="SSF53474">
    <property type="entry name" value="alpha/beta-Hydrolases"/>
    <property type="match status" value="1"/>
</dbReference>
<comment type="caution">
    <text evidence="2">The sequence shown here is derived from an EMBL/GenBank/DDBJ whole genome shotgun (WGS) entry which is preliminary data.</text>
</comment>
<feature type="domain" description="AB hydrolase-1" evidence="1">
    <location>
        <begin position="150"/>
        <end position="361"/>
    </location>
</feature>
<evidence type="ECO:0000313" key="2">
    <source>
        <dbReference type="EMBL" id="MWB99424.1"/>
    </source>
</evidence>
<dbReference type="Proteomes" id="UP000438182">
    <property type="component" value="Unassembled WGS sequence"/>
</dbReference>
<keyword evidence="3" id="KW-1185">Reference proteome</keyword>
<evidence type="ECO:0000313" key="3">
    <source>
        <dbReference type="Proteomes" id="UP000438182"/>
    </source>
</evidence>
<protein>
    <submittedName>
        <fullName evidence="2">Alpha/beta fold hydrolase</fullName>
    </submittedName>
</protein>
<organism evidence="2 3">
    <name type="scientific">Agromyces seonyuensis</name>
    <dbReference type="NCBI Taxonomy" id="2662446"/>
    <lineage>
        <taxon>Bacteria</taxon>
        <taxon>Bacillati</taxon>
        <taxon>Actinomycetota</taxon>
        <taxon>Actinomycetes</taxon>
        <taxon>Micrococcales</taxon>
        <taxon>Microbacteriaceae</taxon>
        <taxon>Agromyces</taxon>
    </lineage>
</organism>
<dbReference type="Gene3D" id="3.40.50.1820">
    <property type="entry name" value="alpha/beta hydrolase"/>
    <property type="match status" value="1"/>
</dbReference>
<name>A0A6I4P6W0_9MICO</name>
<accession>A0A6I4P6W0</accession>
<proteinExistence type="predicted"/>
<gene>
    <name evidence="2" type="ORF">GB864_12810</name>
</gene>
<dbReference type="AlphaFoldDB" id="A0A6I4P6W0"/>
<dbReference type="EMBL" id="WSTA01000060">
    <property type="protein sequence ID" value="MWB99424.1"/>
    <property type="molecule type" value="Genomic_DNA"/>
</dbReference>
<dbReference type="GO" id="GO:0008236">
    <property type="term" value="F:serine-type peptidase activity"/>
    <property type="evidence" value="ECO:0007669"/>
    <property type="project" value="InterPro"/>
</dbReference>
<dbReference type="PANTHER" id="PTHR12277:SF79">
    <property type="entry name" value="XAA-PRO DIPEPTIDYL-PEPTIDASE-RELATED"/>
    <property type="match status" value="1"/>
</dbReference>
<evidence type="ECO:0000259" key="1">
    <source>
        <dbReference type="Pfam" id="PF12697"/>
    </source>
</evidence>
<dbReference type="PANTHER" id="PTHR12277">
    <property type="entry name" value="ALPHA/BETA HYDROLASE DOMAIN-CONTAINING PROTEIN"/>
    <property type="match status" value="1"/>
</dbReference>
<keyword evidence="2" id="KW-0378">Hydrolase</keyword>
<dbReference type="InterPro" id="IPR029058">
    <property type="entry name" value="AB_hydrolase_fold"/>
</dbReference>
<reference evidence="2 3" key="1">
    <citation type="submission" date="2019-12" db="EMBL/GenBank/DDBJ databases">
        <authorList>
            <person name="Kim Y.S."/>
        </authorList>
    </citation>
    <scope>NUCLEOTIDE SEQUENCE [LARGE SCALE GENOMIC DNA]</scope>
    <source>
        <strain evidence="2 3">MMS17-SY077</strain>
    </source>
</reference>
<dbReference type="GO" id="GO:0006508">
    <property type="term" value="P:proteolysis"/>
    <property type="evidence" value="ECO:0007669"/>
    <property type="project" value="InterPro"/>
</dbReference>
<dbReference type="Pfam" id="PF12697">
    <property type="entry name" value="Abhydrolase_6"/>
    <property type="match status" value="1"/>
</dbReference>